<dbReference type="PRINTS" id="PR00081">
    <property type="entry name" value="GDHRDH"/>
</dbReference>
<organism evidence="1 2">
    <name type="scientific">Periconia digitata</name>
    <dbReference type="NCBI Taxonomy" id="1303443"/>
    <lineage>
        <taxon>Eukaryota</taxon>
        <taxon>Fungi</taxon>
        <taxon>Dikarya</taxon>
        <taxon>Ascomycota</taxon>
        <taxon>Pezizomycotina</taxon>
        <taxon>Dothideomycetes</taxon>
        <taxon>Pleosporomycetidae</taxon>
        <taxon>Pleosporales</taxon>
        <taxon>Massarineae</taxon>
        <taxon>Periconiaceae</taxon>
        <taxon>Periconia</taxon>
    </lineage>
</organism>
<dbReference type="GO" id="GO:0016616">
    <property type="term" value="F:oxidoreductase activity, acting on the CH-OH group of donors, NAD or NADP as acceptor"/>
    <property type="evidence" value="ECO:0007669"/>
    <property type="project" value="TreeGrafter"/>
</dbReference>
<dbReference type="SUPFAM" id="SSF51735">
    <property type="entry name" value="NAD(P)-binding Rossmann-fold domains"/>
    <property type="match status" value="1"/>
</dbReference>
<dbReference type="OrthoDB" id="5296at2759"/>
<dbReference type="Proteomes" id="UP001152607">
    <property type="component" value="Unassembled WGS sequence"/>
</dbReference>
<dbReference type="PANTHER" id="PTHR45458">
    <property type="entry name" value="SHORT-CHAIN DEHYDROGENASE/REDUCTASE SDR"/>
    <property type="match status" value="1"/>
</dbReference>
<dbReference type="InterPro" id="IPR052184">
    <property type="entry name" value="SDR_enzymes"/>
</dbReference>
<dbReference type="Gene3D" id="3.40.50.720">
    <property type="entry name" value="NAD(P)-binding Rossmann-like Domain"/>
    <property type="match status" value="1"/>
</dbReference>
<keyword evidence="2" id="KW-1185">Reference proteome</keyword>
<dbReference type="EMBL" id="CAOQHR010000007">
    <property type="protein sequence ID" value="CAI6337787.1"/>
    <property type="molecule type" value="Genomic_DNA"/>
</dbReference>
<dbReference type="InterPro" id="IPR002347">
    <property type="entry name" value="SDR_fam"/>
</dbReference>
<evidence type="ECO:0008006" key="3">
    <source>
        <dbReference type="Google" id="ProtNLM"/>
    </source>
</evidence>
<dbReference type="InterPro" id="IPR036291">
    <property type="entry name" value="NAD(P)-bd_dom_sf"/>
</dbReference>
<protein>
    <recommendedName>
        <fullName evidence="3">NAD(P)-binding protein</fullName>
    </recommendedName>
</protein>
<evidence type="ECO:0000313" key="2">
    <source>
        <dbReference type="Proteomes" id="UP001152607"/>
    </source>
</evidence>
<dbReference type="AlphaFoldDB" id="A0A9W4UNA0"/>
<evidence type="ECO:0000313" key="1">
    <source>
        <dbReference type="EMBL" id="CAI6337787.1"/>
    </source>
</evidence>
<sequence length="269" mass="28434">MPPQTILITGASSGLGHAFLTHYASLPTTHTIYALDIAPLPLPHPSASPTAEIHFHTADITSTASLHTVVGSITNKTASPHIDLLLHCAGIRGLVPGVVSAQREEGRQDVAGAEAMGVMDYETMMRTFEVNTWGAFNVVRSFLPLLSSSGRGRGLSVDGGRGEGREQAKVVVMSSRMGSLSANSTGGAYAYRASKAGLNAVVKSFSVDVEDVTFLMVHPGRVESGLVEWKEEGAMSVEESLGTCLRVVEGCGRGDSGKFFDRFGEVIGW</sequence>
<name>A0A9W4UNA0_9PLEO</name>
<reference evidence="1" key="1">
    <citation type="submission" date="2023-01" db="EMBL/GenBank/DDBJ databases">
        <authorList>
            <person name="Van Ghelder C."/>
            <person name="Rancurel C."/>
        </authorList>
    </citation>
    <scope>NUCLEOTIDE SEQUENCE</scope>
    <source>
        <strain evidence="1">CNCM I-4278</strain>
    </source>
</reference>
<dbReference type="Pfam" id="PF00106">
    <property type="entry name" value="adh_short"/>
    <property type="match status" value="1"/>
</dbReference>
<accession>A0A9W4UNA0</accession>
<gene>
    <name evidence="1" type="ORF">PDIGIT_LOCUS10902</name>
</gene>
<proteinExistence type="predicted"/>
<comment type="caution">
    <text evidence="1">The sequence shown here is derived from an EMBL/GenBank/DDBJ whole genome shotgun (WGS) entry which is preliminary data.</text>
</comment>
<dbReference type="PANTHER" id="PTHR45458:SF1">
    <property type="entry name" value="SHORT CHAIN DEHYDROGENASE"/>
    <property type="match status" value="1"/>
</dbReference>